<dbReference type="EMBL" id="MNCJ02000332">
    <property type="protein sequence ID" value="KAF5756003.1"/>
    <property type="molecule type" value="Genomic_DNA"/>
</dbReference>
<sequence length="54" mass="6343">MAQPTKDVPRNMMHESKDVETYLSIRKVILRIEGLETYPSRSKHILRYVSAQLL</sequence>
<proteinExistence type="predicted"/>
<protein>
    <submittedName>
        <fullName evidence="1">Uncharacterized protein</fullName>
    </submittedName>
</protein>
<reference evidence="1" key="1">
    <citation type="journal article" date="2017" name="Nature">
        <title>The sunflower genome provides insights into oil metabolism, flowering and Asterid evolution.</title>
        <authorList>
            <person name="Badouin H."/>
            <person name="Gouzy J."/>
            <person name="Grassa C.J."/>
            <person name="Murat F."/>
            <person name="Staton S.E."/>
            <person name="Cottret L."/>
            <person name="Lelandais-Briere C."/>
            <person name="Owens G.L."/>
            <person name="Carrere S."/>
            <person name="Mayjonade B."/>
            <person name="Legrand L."/>
            <person name="Gill N."/>
            <person name="Kane N.C."/>
            <person name="Bowers J.E."/>
            <person name="Hubner S."/>
            <person name="Bellec A."/>
            <person name="Berard A."/>
            <person name="Berges H."/>
            <person name="Blanchet N."/>
            <person name="Boniface M.C."/>
            <person name="Brunel D."/>
            <person name="Catrice O."/>
            <person name="Chaidir N."/>
            <person name="Claudel C."/>
            <person name="Donnadieu C."/>
            <person name="Faraut T."/>
            <person name="Fievet G."/>
            <person name="Helmstetter N."/>
            <person name="King M."/>
            <person name="Knapp S.J."/>
            <person name="Lai Z."/>
            <person name="Le Paslier M.C."/>
            <person name="Lippi Y."/>
            <person name="Lorenzon L."/>
            <person name="Mandel J.R."/>
            <person name="Marage G."/>
            <person name="Marchand G."/>
            <person name="Marquand E."/>
            <person name="Bret-Mestries E."/>
            <person name="Morien E."/>
            <person name="Nambeesan S."/>
            <person name="Nguyen T."/>
            <person name="Pegot-Espagnet P."/>
            <person name="Pouilly N."/>
            <person name="Raftis F."/>
            <person name="Sallet E."/>
            <person name="Schiex T."/>
            <person name="Thomas J."/>
            <person name="Vandecasteele C."/>
            <person name="Vares D."/>
            <person name="Vear F."/>
            <person name="Vautrin S."/>
            <person name="Crespi M."/>
            <person name="Mangin B."/>
            <person name="Burke J.M."/>
            <person name="Salse J."/>
            <person name="Munos S."/>
            <person name="Vincourt P."/>
            <person name="Rieseberg L.H."/>
            <person name="Langlade N.B."/>
        </authorList>
    </citation>
    <scope>NUCLEOTIDE SEQUENCE</scope>
    <source>
        <tissue evidence="1">Leaves</tissue>
    </source>
</reference>
<accession>A0A9K3DJV6</accession>
<gene>
    <name evidence="1" type="ORF">HanXRQr2_Chr17g0809501</name>
</gene>
<evidence type="ECO:0000313" key="2">
    <source>
        <dbReference type="Proteomes" id="UP000215914"/>
    </source>
</evidence>
<dbReference type="Gramene" id="mRNA:HanXRQr2_Chr17g0809501">
    <property type="protein sequence ID" value="CDS:HanXRQr2_Chr17g0809501.1"/>
    <property type="gene ID" value="HanXRQr2_Chr17g0809501"/>
</dbReference>
<name>A0A9K3DJV6_HELAN</name>
<organism evidence="1 2">
    <name type="scientific">Helianthus annuus</name>
    <name type="common">Common sunflower</name>
    <dbReference type="NCBI Taxonomy" id="4232"/>
    <lineage>
        <taxon>Eukaryota</taxon>
        <taxon>Viridiplantae</taxon>
        <taxon>Streptophyta</taxon>
        <taxon>Embryophyta</taxon>
        <taxon>Tracheophyta</taxon>
        <taxon>Spermatophyta</taxon>
        <taxon>Magnoliopsida</taxon>
        <taxon>eudicotyledons</taxon>
        <taxon>Gunneridae</taxon>
        <taxon>Pentapetalae</taxon>
        <taxon>asterids</taxon>
        <taxon>campanulids</taxon>
        <taxon>Asterales</taxon>
        <taxon>Asteraceae</taxon>
        <taxon>Asteroideae</taxon>
        <taxon>Heliantheae alliance</taxon>
        <taxon>Heliantheae</taxon>
        <taxon>Helianthus</taxon>
    </lineage>
</organism>
<keyword evidence="2" id="KW-1185">Reference proteome</keyword>
<dbReference type="Proteomes" id="UP000215914">
    <property type="component" value="Unassembled WGS sequence"/>
</dbReference>
<reference evidence="1" key="2">
    <citation type="submission" date="2020-06" db="EMBL/GenBank/DDBJ databases">
        <title>Helianthus annuus Genome sequencing and assembly Release 2.</title>
        <authorList>
            <person name="Gouzy J."/>
            <person name="Langlade N."/>
            <person name="Munos S."/>
        </authorList>
    </citation>
    <scope>NUCLEOTIDE SEQUENCE</scope>
    <source>
        <tissue evidence="1">Leaves</tissue>
    </source>
</reference>
<comment type="caution">
    <text evidence="1">The sequence shown here is derived from an EMBL/GenBank/DDBJ whole genome shotgun (WGS) entry which is preliminary data.</text>
</comment>
<dbReference type="AlphaFoldDB" id="A0A9K3DJV6"/>
<evidence type="ECO:0000313" key="1">
    <source>
        <dbReference type="EMBL" id="KAF5756003.1"/>
    </source>
</evidence>